<dbReference type="EMBL" id="KU738898">
    <property type="protein sequence ID" value="AMN15582.2"/>
    <property type="molecule type" value="Genomic_DNA"/>
</dbReference>
<accession>A0A075TP50</accession>
<dbReference type="EMBL" id="KJ909666">
    <property type="protein sequence ID" value="AIG63165.2"/>
    <property type="molecule type" value="Genomic_DNA"/>
</dbReference>
<evidence type="ECO:0000313" key="4">
    <source>
        <dbReference type="EMBL" id="AMN15720.2"/>
    </source>
</evidence>
<reference evidence="1" key="1">
    <citation type="journal article" date="2015" name="Genome Announc.">
        <title>Complete Genome Sequences of Helicoverpa armigera Single Nucleopolyhedrovirus Strains AC53 and H25EA1 from Australia.</title>
        <authorList>
            <person name="Noune C."/>
            <person name="Hauxwell C."/>
        </authorList>
    </citation>
    <scope>NUCLEOTIDE SEQUENCE</scope>
    <source>
        <strain evidence="1">AC53</strain>
    </source>
</reference>
<evidence type="ECO:0000313" key="2">
    <source>
        <dbReference type="EMBL" id="AMN15444.2"/>
    </source>
</evidence>
<dbReference type="EMBL" id="KU738904">
    <property type="protein sequence ID" value="AMN16410.2"/>
    <property type="molecule type" value="Genomic_DNA"/>
</dbReference>
<dbReference type="EMBL" id="KU738902">
    <property type="protein sequence ID" value="AMN16134.2"/>
    <property type="molecule type" value="Genomic_DNA"/>
</dbReference>
<reference evidence="2" key="2">
    <citation type="journal article" date="2016" name="Genome Announc.">
        <title>Complete Genome Sequences of Seven Helicoverpa armigera SNPV-AC53-Derived Strains.</title>
        <authorList>
            <person name="Noune C."/>
            <person name="Hauxwell C."/>
        </authorList>
    </citation>
    <scope>NUCLEOTIDE SEQUENCE</scope>
    <source>
        <strain evidence="2">AC53C3</strain>
        <strain evidence="3">AC53C5</strain>
        <strain evidence="4">AC53C6</strain>
        <strain evidence="5">AC53C9</strain>
        <strain evidence="6">AC53T2</strain>
        <strain evidence="9">AC53T5</strain>
    </source>
</reference>
<dbReference type="EMBL" id="KU738903">
    <property type="protein sequence ID" value="AMN16272.2"/>
    <property type="molecule type" value="Genomic_DNA"/>
</dbReference>
<dbReference type="EMBL" id="KU738900">
    <property type="protein sequence ID" value="AMN15858.2"/>
    <property type="molecule type" value="Genomic_DNA"/>
</dbReference>
<name>A0A075TP50_9ABAC</name>
<dbReference type="EMBL" id="KU738899">
    <property type="protein sequence ID" value="AMN15720.2"/>
    <property type="molecule type" value="Genomic_DNA"/>
</dbReference>
<proteinExistence type="predicted"/>
<sequence length="163" mass="19574">MTLYRDCFAMYKYFLYFLHLSGLHEEMLHFINQYEKLHLFQDDNVIKSIVIESLRRVNAKAQECLRPNAHENVYEIITLETICKCFLNRKFHNPYVRGCQKAAQFLLQDCDMKTIVKFICDNHFDLQAMDNYINDCLIFFDERDINDAVNLLRCDCEDIMYII</sequence>
<evidence type="ECO:0000313" key="9">
    <source>
        <dbReference type="EMBL" id="AMN16410.2"/>
    </source>
</evidence>
<reference evidence="1" key="3">
    <citation type="submission" date="2016-08" db="EMBL/GenBank/DDBJ databases">
        <authorList>
            <person name="Seilhamer J.J."/>
        </authorList>
    </citation>
    <scope>NUCLEOTIDE SEQUENCE</scope>
    <source>
        <strain evidence="1">AC53</strain>
        <strain evidence="7">AC53T4.1</strain>
        <strain evidence="8">AC53T4.2</strain>
    </source>
</reference>
<evidence type="ECO:0000313" key="7">
    <source>
        <dbReference type="EMBL" id="AMN16134.2"/>
    </source>
</evidence>
<evidence type="ECO:0000313" key="3">
    <source>
        <dbReference type="EMBL" id="AMN15582.2"/>
    </source>
</evidence>
<evidence type="ECO:0000313" key="6">
    <source>
        <dbReference type="EMBL" id="AMN15996.2"/>
    </source>
</evidence>
<dbReference type="EMBL" id="KU738897">
    <property type="protein sequence ID" value="AMN15444.2"/>
    <property type="molecule type" value="Genomic_DNA"/>
</dbReference>
<gene>
    <name evidence="1" type="ORF">HaSNPV-AC53_124</name>
</gene>
<dbReference type="EMBL" id="KU738901">
    <property type="protein sequence ID" value="AMN15996.2"/>
    <property type="molecule type" value="Genomic_DNA"/>
</dbReference>
<organism evidence="1">
    <name type="scientific">Helicoverpa SNPV AC53</name>
    <dbReference type="NCBI Taxonomy" id="1569367"/>
    <lineage>
        <taxon>Viruses</taxon>
        <taxon>Viruses incertae sedis</taxon>
        <taxon>Naldaviricetes</taxon>
        <taxon>Lefavirales</taxon>
        <taxon>Baculoviridae</taxon>
        <taxon>Alphabaculovirus</taxon>
        <taxon>Alphabaculovirus helarmigerae</taxon>
    </lineage>
</organism>
<evidence type="ECO:0000313" key="1">
    <source>
        <dbReference type="EMBL" id="AIG63165.2"/>
    </source>
</evidence>
<evidence type="ECO:0000313" key="8">
    <source>
        <dbReference type="EMBL" id="AMN16272.2"/>
    </source>
</evidence>
<protein>
    <submittedName>
        <fullName evidence="1">ORF124</fullName>
    </submittedName>
</protein>
<evidence type="ECO:0000313" key="5">
    <source>
        <dbReference type="EMBL" id="AMN15858.2"/>
    </source>
</evidence>